<feature type="region of interest" description="Disordered" evidence="2">
    <location>
        <begin position="1"/>
        <end position="35"/>
    </location>
</feature>
<accession>A0ABP0SUA5</accession>
<proteinExistence type="predicted"/>
<feature type="coiled-coil region" evidence="1">
    <location>
        <begin position="98"/>
        <end position="181"/>
    </location>
</feature>
<gene>
    <name evidence="3" type="ORF">CCMP2556_LOCUS53531</name>
</gene>
<evidence type="ECO:0000313" key="3">
    <source>
        <dbReference type="EMBL" id="CAK9115785.1"/>
    </source>
</evidence>
<comment type="caution">
    <text evidence="3">The sequence shown here is derived from an EMBL/GenBank/DDBJ whole genome shotgun (WGS) entry which is preliminary data.</text>
</comment>
<organism evidence="3 4">
    <name type="scientific">Durusdinium trenchii</name>
    <dbReference type="NCBI Taxonomy" id="1381693"/>
    <lineage>
        <taxon>Eukaryota</taxon>
        <taxon>Sar</taxon>
        <taxon>Alveolata</taxon>
        <taxon>Dinophyceae</taxon>
        <taxon>Suessiales</taxon>
        <taxon>Symbiodiniaceae</taxon>
        <taxon>Durusdinium</taxon>
    </lineage>
</organism>
<keyword evidence="4" id="KW-1185">Reference proteome</keyword>
<feature type="region of interest" description="Disordered" evidence="2">
    <location>
        <begin position="184"/>
        <end position="221"/>
    </location>
</feature>
<evidence type="ECO:0000256" key="1">
    <source>
        <dbReference type="SAM" id="Coils"/>
    </source>
</evidence>
<keyword evidence="1" id="KW-0175">Coiled coil</keyword>
<feature type="compositionally biased region" description="Pro residues" evidence="2">
    <location>
        <begin position="16"/>
        <end position="27"/>
    </location>
</feature>
<dbReference type="EMBL" id="CAXAMN010028239">
    <property type="protein sequence ID" value="CAK9115785.1"/>
    <property type="molecule type" value="Genomic_DNA"/>
</dbReference>
<evidence type="ECO:0000313" key="4">
    <source>
        <dbReference type="Proteomes" id="UP001642484"/>
    </source>
</evidence>
<sequence length="373" mass="41461">MDEGPVGYSVSTSATPQPPVTPLPVTPPERSEEEDELQAFQRDQMIEAFQAELRLLRNRLAKKDQELSDCHVEAVRHKNIKRDSAKIANELQKKTVLLQEEQDHSKEVKAQMEQYRAQWAEYKQQVEQLKRAAESDAKELSKALKEAKEAKEAKARESEAKALLEAEVQQNRATIEDLRAKLEALGDGQDPIEPDAKETKETKTLSSPKSKTAVPPARPAKNLRMALSSGNIDLDPENVARFTEAPSSESPGPQAAKSREEEMPQIAHDQDIFSTHLTNSSQGRVDQVHLSGIGTADSASTLAKVLLSRLNLSVYYGPEQQRRAQHVQYMYTQQMQLFAQNGVQVQTNHAPVQSVGLPTGQMQMHGISMPTQG</sequence>
<protein>
    <submittedName>
        <fullName evidence="3">Uncharacterized protein</fullName>
    </submittedName>
</protein>
<name>A0ABP0SUA5_9DINO</name>
<feature type="compositionally biased region" description="Basic and acidic residues" evidence="2">
    <location>
        <begin position="194"/>
        <end position="203"/>
    </location>
</feature>
<dbReference type="Proteomes" id="UP001642484">
    <property type="component" value="Unassembled WGS sequence"/>
</dbReference>
<feature type="region of interest" description="Disordered" evidence="2">
    <location>
        <begin position="242"/>
        <end position="263"/>
    </location>
</feature>
<reference evidence="3 4" key="1">
    <citation type="submission" date="2024-02" db="EMBL/GenBank/DDBJ databases">
        <authorList>
            <person name="Chen Y."/>
            <person name="Shah S."/>
            <person name="Dougan E. K."/>
            <person name="Thang M."/>
            <person name="Chan C."/>
        </authorList>
    </citation>
    <scope>NUCLEOTIDE SEQUENCE [LARGE SCALE GENOMIC DNA]</scope>
</reference>
<evidence type="ECO:0000256" key="2">
    <source>
        <dbReference type="SAM" id="MobiDB-lite"/>
    </source>
</evidence>